<evidence type="ECO:0000256" key="1">
    <source>
        <dbReference type="SAM" id="Phobius"/>
    </source>
</evidence>
<dbReference type="InterPro" id="IPR009936">
    <property type="entry name" value="DUF1468"/>
</dbReference>
<reference evidence="3 4" key="1">
    <citation type="submission" date="2020-04" db="EMBL/GenBank/DDBJ databases">
        <title>Knoellia sp. isolate from air conditioner.</title>
        <authorList>
            <person name="Chea S."/>
            <person name="Kim D.-U."/>
        </authorList>
    </citation>
    <scope>NUCLEOTIDE SEQUENCE [LARGE SCALE GENOMIC DNA]</scope>
    <source>
        <strain evidence="3 4">DB2414S</strain>
    </source>
</reference>
<keyword evidence="1" id="KW-1133">Transmembrane helix</keyword>
<evidence type="ECO:0000259" key="2">
    <source>
        <dbReference type="Pfam" id="PF07331"/>
    </source>
</evidence>
<proteinExistence type="predicted"/>
<feature type="transmembrane region" description="Helical" evidence="1">
    <location>
        <begin position="95"/>
        <end position="123"/>
    </location>
</feature>
<name>A0A849HHS3_9MICO</name>
<dbReference type="Pfam" id="PF07331">
    <property type="entry name" value="TctB"/>
    <property type="match status" value="1"/>
</dbReference>
<keyword evidence="1" id="KW-0472">Membrane</keyword>
<organism evidence="3 4">
    <name type="scientific">Knoellia koreensis</name>
    <dbReference type="NCBI Taxonomy" id="2730921"/>
    <lineage>
        <taxon>Bacteria</taxon>
        <taxon>Bacillati</taxon>
        <taxon>Actinomycetota</taxon>
        <taxon>Actinomycetes</taxon>
        <taxon>Micrococcales</taxon>
        <taxon>Intrasporangiaceae</taxon>
        <taxon>Knoellia</taxon>
    </lineage>
</organism>
<evidence type="ECO:0000313" key="4">
    <source>
        <dbReference type="Proteomes" id="UP000588586"/>
    </source>
</evidence>
<dbReference type="EMBL" id="JABEPQ010000002">
    <property type="protein sequence ID" value="NNM46762.1"/>
    <property type="molecule type" value="Genomic_DNA"/>
</dbReference>
<feature type="domain" description="DUF1468" evidence="2">
    <location>
        <begin position="28"/>
        <end position="159"/>
    </location>
</feature>
<accession>A0A849HHS3</accession>
<dbReference type="RefSeq" id="WP_171243823.1">
    <property type="nucleotide sequence ID" value="NZ_JABEPQ010000002.1"/>
</dbReference>
<gene>
    <name evidence="3" type="ORF">HJG52_12185</name>
</gene>
<feature type="transmembrane region" description="Helical" evidence="1">
    <location>
        <begin position="130"/>
        <end position="150"/>
    </location>
</feature>
<keyword evidence="4" id="KW-1185">Reference proteome</keyword>
<dbReference type="AlphaFoldDB" id="A0A849HHS3"/>
<feature type="transmembrane region" description="Helical" evidence="1">
    <location>
        <begin position="56"/>
        <end position="75"/>
    </location>
</feature>
<comment type="caution">
    <text evidence="3">The sequence shown here is derived from an EMBL/GenBank/DDBJ whole genome shotgun (WGS) entry which is preliminary data.</text>
</comment>
<feature type="transmembrane region" description="Helical" evidence="1">
    <location>
        <begin position="24"/>
        <end position="44"/>
    </location>
</feature>
<sequence length="171" mass="17941">METLTRTAPTADAPDVQVRPLGAWATQAALVAVGGYVAIASRSLGVWTEAGPGPGFFPLVLGLFLVVLSLVWFVQTPRQVAPASASQRTLLRTGAVTIGSLVLLAAVLNVVGFQIAMFAFLLFHLRRGRVRWLASVIIALVGSVGTFHLFGDVLLVPLPLSSLPFLGALGV</sequence>
<keyword evidence="1" id="KW-0812">Transmembrane</keyword>
<dbReference type="Proteomes" id="UP000588586">
    <property type="component" value="Unassembled WGS sequence"/>
</dbReference>
<evidence type="ECO:0000313" key="3">
    <source>
        <dbReference type="EMBL" id="NNM46762.1"/>
    </source>
</evidence>
<protein>
    <submittedName>
        <fullName evidence="3">Tripartite tricarboxylate transporter TctB family protein</fullName>
    </submittedName>
</protein>